<sequence length="71" mass="8250">IAFEKKYINNPLPTKEKDCLKIPINTLKKDTPYLVSLEMRRTYIVEICLKNNNNRILVQKIITGEKTCPAD</sequence>
<dbReference type="AlphaFoldDB" id="A0A3A8E3M2"/>
<dbReference type="RefSeq" id="WP_407923983.1">
    <property type="nucleotide sequence ID" value="NZ_RAXT01000181.1"/>
</dbReference>
<protein>
    <submittedName>
        <fullName evidence="1">Uncharacterized protein</fullName>
    </submittedName>
</protein>
<gene>
    <name evidence="1" type="ORF">D7V20_19400</name>
</gene>
<dbReference type="Proteomes" id="UP000280405">
    <property type="component" value="Unassembled WGS sequence"/>
</dbReference>
<organism evidence="1 2">
    <name type="scientific">Acinetobacter rongchengensis</name>
    <dbReference type="NCBI Taxonomy" id="2419601"/>
    <lineage>
        <taxon>Bacteria</taxon>
        <taxon>Pseudomonadati</taxon>
        <taxon>Pseudomonadota</taxon>
        <taxon>Gammaproteobacteria</taxon>
        <taxon>Moraxellales</taxon>
        <taxon>Moraxellaceae</taxon>
        <taxon>Acinetobacter</taxon>
    </lineage>
</organism>
<comment type="caution">
    <text evidence="1">The sequence shown here is derived from an EMBL/GenBank/DDBJ whole genome shotgun (WGS) entry which is preliminary data.</text>
</comment>
<dbReference type="NCBIfam" id="NF045616">
    <property type="entry name" value="Acin_mostly_LP"/>
    <property type="match status" value="1"/>
</dbReference>
<name>A0A3A8E3M2_9GAMM</name>
<proteinExistence type="predicted"/>
<reference evidence="1 2" key="1">
    <citation type="submission" date="2018-09" db="EMBL/GenBank/DDBJ databases">
        <title>The draft genome of Acinetobacter spp. strains.</title>
        <authorList>
            <person name="Qin J."/>
            <person name="Feng Y."/>
            <person name="Zong Z."/>
        </authorList>
    </citation>
    <scope>NUCLEOTIDE SEQUENCE [LARGE SCALE GENOMIC DNA]</scope>
    <source>
        <strain evidence="1 2">WCHAc060115</strain>
    </source>
</reference>
<dbReference type="EMBL" id="RAXT01000181">
    <property type="protein sequence ID" value="RKG29537.1"/>
    <property type="molecule type" value="Genomic_DNA"/>
</dbReference>
<keyword evidence="2" id="KW-1185">Reference proteome</keyword>
<evidence type="ECO:0000313" key="1">
    <source>
        <dbReference type="EMBL" id="RKG29537.1"/>
    </source>
</evidence>
<accession>A0A3A8E3M2</accession>
<dbReference type="InterPro" id="IPR054658">
    <property type="entry name" value="Extrcyto_LP"/>
</dbReference>
<evidence type="ECO:0000313" key="2">
    <source>
        <dbReference type="Proteomes" id="UP000280405"/>
    </source>
</evidence>
<feature type="non-terminal residue" evidence="1">
    <location>
        <position position="1"/>
    </location>
</feature>